<gene>
    <name evidence="1" type="ORF">L1987_60198</name>
</gene>
<name>A0ACB9D7F9_9ASTR</name>
<sequence length="109" mass="11895">MFAFLSLEGKSFLSKAKGSGAVVGIISFMKAQKCLRKGHTAILTLVAEEPSEEKKIEDIPIVREFLEVFPEDLPGLPPHHQVEFQIDLAPGAAPIARAPYRLGPGELQE</sequence>
<reference evidence="1 2" key="2">
    <citation type="journal article" date="2022" name="Mol. Ecol. Resour.">
        <title>The genomes of chicory, endive, great burdock and yacon provide insights into Asteraceae paleo-polyploidization history and plant inulin production.</title>
        <authorList>
            <person name="Fan W."/>
            <person name="Wang S."/>
            <person name="Wang H."/>
            <person name="Wang A."/>
            <person name="Jiang F."/>
            <person name="Liu H."/>
            <person name="Zhao H."/>
            <person name="Xu D."/>
            <person name="Zhang Y."/>
        </authorList>
    </citation>
    <scope>NUCLEOTIDE SEQUENCE [LARGE SCALE GENOMIC DNA]</scope>
    <source>
        <strain evidence="2">cv. Yunnan</strain>
        <tissue evidence="1">Leaves</tissue>
    </source>
</reference>
<comment type="caution">
    <text evidence="1">The sequence shown here is derived from an EMBL/GenBank/DDBJ whole genome shotgun (WGS) entry which is preliminary data.</text>
</comment>
<evidence type="ECO:0000313" key="2">
    <source>
        <dbReference type="Proteomes" id="UP001056120"/>
    </source>
</evidence>
<proteinExistence type="predicted"/>
<organism evidence="1 2">
    <name type="scientific">Smallanthus sonchifolius</name>
    <dbReference type="NCBI Taxonomy" id="185202"/>
    <lineage>
        <taxon>Eukaryota</taxon>
        <taxon>Viridiplantae</taxon>
        <taxon>Streptophyta</taxon>
        <taxon>Embryophyta</taxon>
        <taxon>Tracheophyta</taxon>
        <taxon>Spermatophyta</taxon>
        <taxon>Magnoliopsida</taxon>
        <taxon>eudicotyledons</taxon>
        <taxon>Gunneridae</taxon>
        <taxon>Pentapetalae</taxon>
        <taxon>asterids</taxon>
        <taxon>campanulids</taxon>
        <taxon>Asterales</taxon>
        <taxon>Asteraceae</taxon>
        <taxon>Asteroideae</taxon>
        <taxon>Heliantheae alliance</taxon>
        <taxon>Millerieae</taxon>
        <taxon>Smallanthus</taxon>
    </lineage>
</organism>
<reference evidence="2" key="1">
    <citation type="journal article" date="2022" name="Mol. Ecol. Resour.">
        <title>The genomes of chicory, endive, great burdock and yacon provide insights into Asteraceae palaeo-polyploidization history and plant inulin production.</title>
        <authorList>
            <person name="Fan W."/>
            <person name="Wang S."/>
            <person name="Wang H."/>
            <person name="Wang A."/>
            <person name="Jiang F."/>
            <person name="Liu H."/>
            <person name="Zhao H."/>
            <person name="Xu D."/>
            <person name="Zhang Y."/>
        </authorList>
    </citation>
    <scope>NUCLEOTIDE SEQUENCE [LARGE SCALE GENOMIC DNA]</scope>
    <source>
        <strain evidence="2">cv. Yunnan</strain>
    </source>
</reference>
<accession>A0ACB9D7F9</accession>
<evidence type="ECO:0000313" key="1">
    <source>
        <dbReference type="EMBL" id="KAI3742514.1"/>
    </source>
</evidence>
<dbReference type="EMBL" id="CM042037">
    <property type="protein sequence ID" value="KAI3742514.1"/>
    <property type="molecule type" value="Genomic_DNA"/>
</dbReference>
<keyword evidence="2" id="KW-1185">Reference proteome</keyword>
<dbReference type="Proteomes" id="UP001056120">
    <property type="component" value="Linkage Group LG20"/>
</dbReference>
<protein>
    <submittedName>
        <fullName evidence="1">Uncharacterized protein</fullName>
    </submittedName>
</protein>